<dbReference type="Proteomes" id="UP000807115">
    <property type="component" value="Chromosome 2"/>
</dbReference>
<evidence type="ECO:0000313" key="2">
    <source>
        <dbReference type="Proteomes" id="UP000807115"/>
    </source>
</evidence>
<comment type="caution">
    <text evidence="1">The sequence shown here is derived from an EMBL/GenBank/DDBJ whole genome shotgun (WGS) entry which is preliminary data.</text>
</comment>
<dbReference type="InterPro" id="IPR012871">
    <property type="entry name" value="DUF1668_ORYSA"/>
</dbReference>
<reference evidence="1" key="1">
    <citation type="journal article" date="2019" name="BMC Genomics">
        <title>A new reference genome for Sorghum bicolor reveals high levels of sequence similarity between sweet and grain genotypes: implications for the genetics of sugar metabolism.</title>
        <authorList>
            <person name="Cooper E.A."/>
            <person name="Brenton Z.W."/>
            <person name="Flinn B.S."/>
            <person name="Jenkins J."/>
            <person name="Shu S."/>
            <person name="Flowers D."/>
            <person name="Luo F."/>
            <person name="Wang Y."/>
            <person name="Xia P."/>
            <person name="Barry K."/>
            <person name="Daum C."/>
            <person name="Lipzen A."/>
            <person name="Yoshinaga Y."/>
            <person name="Schmutz J."/>
            <person name="Saski C."/>
            <person name="Vermerris W."/>
            <person name="Kresovich S."/>
        </authorList>
    </citation>
    <scope>NUCLEOTIDE SEQUENCE</scope>
</reference>
<sequence length="404" mass="44655">MGRRSNKRKLEKACGAGDSVPCHIARISSYDTVSPSIYLVVGHQISHPAYSVYKVNPFADGGGGGGDSAKRIRRLKSTARLYAKHCMAFVPLRSKHGPWIVGVGGDIAEDYGPETIVFDTKTQQVITGPKLLSTKLCPVLLTVGSKIYALSRSPNVNGEIDFVPWFEVLDLSQAQVVDGRRLVNCEWKEMPRPPFFPWELTPRQYMFPPEITVESYVAVGSCILVSVTGRQTAAAGTHMFDTETEQWVKLDDKGLPFIRGAIPHGPLLFLGLSPRSKEFTASKEITAYKIKTVATGCPSLSIDEFPMATDCEVEEELVSSSKFVSLGDHSFCSFDCRSISRTPGPQHMGELVSMRAYTIENPLSLDRLKHGYTLLVSNHWKQVYSVRDTFRGLPCPCLEGVIYL</sequence>
<dbReference type="Pfam" id="PF07893">
    <property type="entry name" value="DUF1668"/>
    <property type="match status" value="1"/>
</dbReference>
<accession>A0A921RRX3</accession>
<organism evidence="1 2">
    <name type="scientific">Sorghum bicolor</name>
    <name type="common">Sorghum</name>
    <name type="synonym">Sorghum vulgare</name>
    <dbReference type="NCBI Taxonomy" id="4558"/>
    <lineage>
        <taxon>Eukaryota</taxon>
        <taxon>Viridiplantae</taxon>
        <taxon>Streptophyta</taxon>
        <taxon>Embryophyta</taxon>
        <taxon>Tracheophyta</taxon>
        <taxon>Spermatophyta</taxon>
        <taxon>Magnoliopsida</taxon>
        <taxon>Liliopsida</taxon>
        <taxon>Poales</taxon>
        <taxon>Poaceae</taxon>
        <taxon>PACMAD clade</taxon>
        <taxon>Panicoideae</taxon>
        <taxon>Andropogonodae</taxon>
        <taxon>Andropogoneae</taxon>
        <taxon>Sorghinae</taxon>
        <taxon>Sorghum</taxon>
    </lineage>
</organism>
<dbReference type="Gramene" id="EER97005">
    <property type="protein sequence ID" value="EER97005"/>
    <property type="gene ID" value="SORBI_3002G255800"/>
</dbReference>
<dbReference type="InterPro" id="IPR015915">
    <property type="entry name" value="Kelch-typ_b-propeller"/>
</dbReference>
<dbReference type="AlphaFoldDB" id="A0A921RRX3"/>
<evidence type="ECO:0000313" key="1">
    <source>
        <dbReference type="EMBL" id="KAG0544350.1"/>
    </source>
</evidence>
<name>A0A921RRX3_SORBI</name>
<dbReference type="OrthoDB" id="590031at2759"/>
<dbReference type="SUPFAM" id="SSF117281">
    <property type="entry name" value="Kelch motif"/>
    <property type="match status" value="1"/>
</dbReference>
<dbReference type="EMBL" id="CM027681">
    <property type="protein sequence ID" value="KAG0544350.1"/>
    <property type="molecule type" value="Genomic_DNA"/>
</dbReference>
<gene>
    <name evidence="1" type="ORF">BDA96_02G267900</name>
</gene>
<dbReference type="KEGG" id="sbi:8058964"/>
<dbReference type="OMA" id="LETEQWA"/>
<dbReference type="PANTHER" id="PTHR33085:SF37">
    <property type="entry name" value="OS12G0139800 PROTEIN"/>
    <property type="match status" value="1"/>
</dbReference>
<dbReference type="PANTHER" id="PTHR33085">
    <property type="entry name" value="OS12G0113100 PROTEIN-RELATED"/>
    <property type="match status" value="1"/>
</dbReference>
<reference evidence="1" key="2">
    <citation type="submission" date="2020-10" db="EMBL/GenBank/DDBJ databases">
        <authorList>
            <person name="Cooper E.A."/>
            <person name="Brenton Z.W."/>
            <person name="Flinn B.S."/>
            <person name="Jenkins J."/>
            <person name="Shu S."/>
            <person name="Flowers D."/>
            <person name="Luo F."/>
            <person name="Wang Y."/>
            <person name="Xia P."/>
            <person name="Barry K."/>
            <person name="Daum C."/>
            <person name="Lipzen A."/>
            <person name="Yoshinaga Y."/>
            <person name="Schmutz J."/>
            <person name="Saski C."/>
            <person name="Vermerris W."/>
            <person name="Kresovich S."/>
        </authorList>
    </citation>
    <scope>NUCLEOTIDE SEQUENCE</scope>
</reference>
<proteinExistence type="predicted"/>
<protein>
    <submittedName>
        <fullName evidence="1">Uncharacterized protein</fullName>
    </submittedName>
</protein>